<evidence type="ECO:0000256" key="2">
    <source>
        <dbReference type="SAM" id="Phobius"/>
    </source>
</evidence>
<evidence type="ECO:0000313" key="3">
    <source>
        <dbReference type="EMBL" id="CAL5225038.1"/>
    </source>
</evidence>
<sequence>MPTMGPMERVFLGFLLTTWAFVLYQALYGEGLRDVPMAAQLFLACNLAAATYGSLLMMRKCYVRSMYPNKSCMYMTARGRCEHRKDLFRLCATELPSEGVYCRPHATMLKNKFRLGDIHFSCTVIDFEEEPGISECVVPAVRKEQPPTCKDEECQSQHRPPARRTRIVREVSAQTPP</sequence>
<proteinExistence type="predicted"/>
<reference evidence="3 4" key="1">
    <citation type="submission" date="2024-06" db="EMBL/GenBank/DDBJ databases">
        <authorList>
            <person name="Kraege A."/>
            <person name="Thomma B."/>
        </authorList>
    </citation>
    <scope>NUCLEOTIDE SEQUENCE [LARGE SCALE GENOMIC DNA]</scope>
</reference>
<keyword evidence="2" id="KW-0472">Membrane</keyword>
<name>A0ABP1FYT1_9CHLO</name>
<keyword evidence="2" id="KW-0812">Transmembrane</keyword>
<evidence type="ECO:0000256" key="1">
    <source>
        <dbReference type="SAM" id="MobiDB-lite"/>
    </source>
</evidence>
<keyword evidence="2" id="KW-1133">Transmembrane helix</keyword>
<protein>
    <submittedName>
        <fullName evidence="3">G7816 protein</fullName>
    </submittedName>
</protein>
<accession>A0ABP1FYT1</accession>
<feature type="transmembrane region" description="Helical" evidence="2">
    <location>
        <begin position="39"/>
        <end position="58"/>
    </location>
</feature>
<feature type="region of interest" description="Disordered" evidence="1">
    <location>
        <begin position="144"/>
        <end position="177"/>
    </location>
</feature>
<dbReference type="Proteomes" id="UP001497392">
    <property type="component" value="Unassembled WGS sequence"/>
</dbReference>
<feature type="compositionally biased region" description="Basic and acidic residues" evidence="1">
    <location>
        <begin position="144"/>
        <end position="156"/>
    </location>
</feature>
<gene>
    <name evidence="3" type="primary">g7816</name>
    <name evidence="3" type="ORF">VP750_LOCUS6697</name>
</gene>
<dbReference type="EMBL" id="CAXHTA020000012">
    <property type="protein sequence ID" value="CAL5225038.1"/>
    <property type="molecule type" value="Genomic_DNA"/>
</dbReference>
<comment type="caution">
    <text evidence="3">The sequence shown here is derived from an EMBL/GenBank/DDBJ whole genome shotgun (WGS) entry which is preliminary data.</text>
</comment>
<organism evidence="3 4">
    <name type="scientific">Coccomyxa viridis</name>
    <dbReference type="NCBI Taxonomy" id="1274662"/>
    <lineage>
        <taxon>Eukaryota</taxon>
        <taxon>Viridiplantae</taxon>
        <taxon>Chlorophyta</taxon>
        <taxon>core chlorophytes</taxon>
        <taxon>Trebouxiophyceae</taxon>
        <taxon>Trebouxiophyceae incertae sedis</taxon>
        <taxon>Coccomyxaceae</taxon>
        <taxon>Coccomyxa</taxon>
    </lineage>
</organism>
<evidence type="ECO:0000313" key="4">
    <source>
        <dbReference type="Proteomes" id="UP001497392"/>
    </source>
</evidence>
<keyword evidence="4" id="KW-1185">Reference proteome</keyword>